<evidence type="ECO:0000256" key="6">
    <source>
        <dbReference type="ARBA" id="ARBA00022989"/>
    </source>
</evidence>
<evidence type="ECO:0000313" key="11">
    <source>
        <dbReference type="EMBL" id="ANP35641.1"/>
    </source>
</evidence>
<dbReference type="OrthoDB" id="9808461at2"/>
<dbReference type="PANTHER" id="PTHR30489">
    <property type="entry name" value="LIPOPROTEIN-RELEASING SYSTEM TRANSMEMBRANE PROTEIN LOLE"/>
    <property type="match status" value="1"/>
</dbReference>
<dbReference type="InterPro" id="IPR025857">
    <property type="entry name" value="MacB_PCD"/>
</dbReference>
<feature type="transmembrane region" description="Helical" evidence="8">
    <location>
        <begin position="394"/>
        <end position="413"/>
    </location>
</feature>
<dbReference type="InterPro" id="IPR011925">
    <property type="entry name" value="LolCE_TM"/>
</dbReference>
<keyword evidence="4" id="KW-1003">Cell membrane</keyword>
<dbReference type="GO" id="GO:0044874">
    <property type="term" value="P:lipoprotein localization to outer membrane"/>
    <property type="evidence" value="ECO:0007669"/>
    <property type="project" value="TreeGrafter"/>
</dbReference>
<evidence type="ECO:0000313" key="12">
    <source>
        <dbReference type="EMBL" id="MDE4165658.1"/>
    </source>
</evidence>
<evidence type="ECO:0000256" key="1">
    <source>
        <dbReference type="ARBA" id="ARBA00004651"/>
    </source>
</evidence>
<accession>A0A1B0ZNF8</accession>
<gene>
    <name evidence="11" type="ORF">JL2886_00715</name>
    <name evidence="12" type="ORF">PXK24_08125</name>
</gene>
<reference evidence="11 13" key="1">
    <citation type="submission" date="2016-04" db="EMBL/GenBank/DDBJ databases">
        <authorList>
            <person name="Evans L.H."/>
            <person name="Alamgir A."/>
            <person name="Owens N."/>
            <person name="Weber N.D."/>
            <person name="Virtaneva K."/>
            <person name="Barbian K."/>
            <person name="Babar A."/>
            <person name="Rosenke K."/>
        </authorList>
    </citation>
    <scope>NUCLEOTIDE SEQUENCE [LARGE SCALE GENOMIC DNA]</scope>
    <source>
        <strain evidence="11 13">JL2886</strain>
    </source>
</reference>
<keyword evidence="13" id="KW-1185">Reference proteome</keyword>
<dbReference type="NCBIfam" id="TIGR02212">
    <property type="entry name" value="lolCE"/>
    <property type="match status" value="1"/>
</dbReference>
<evidence type="ECO:0000313" key="14">
    <source>
        <dbReference type="Proteomes" id="UP001218364"/>
    </source>
</evidence>
<evidence type="ECO:0000256" key="5">
    <source>
        <dbReference type="ARBA" id="ARBA00022692"/>
    </source>
</evidence>
<dbReference type="Pfam" id="PF02687">
    <property type="entry name" value="FtsX"/>
    <property type="match status" value="1"/>
</dbReference>
<evidence type="ECO:0000313" key="13">
    <source>
        <dbReference type="Proteomes" id="UP000092565"/>
    </source>
</evidence>
<dbReference type="AlphaFoldDB" id="A0A1B0ZNF8"/>
<keyword evidence="7 8" id="KW-0472">Membrane</keyword>
<feature type="transmembrane region" description="Helical" evidence="8">
    <location>
        <begin position="288"/>
        <end position="309"/>
    </location>
</feature>
<feature type="domain" description="ABC3 transporter permease C-terminal" evidence="9">
    <location>
        <begin position="288"/>
        <end position="421"/>
    </location>
</feature>
<feature type="domain" description="MacB-like periplasmic core" evidence="10">
    <location>
        <begin position="33"/>
        <end position="249"/>
    </location>
</feature>
<dbReference type="Pfam" id="PF12704">
    <property type="entry name" value="MacB_PCD"/>
    <property type="match status" value="1"/>
</dbReference>
<evidence type="ECO:0000256" key="4">
    <source>
        <dbReference type="ARBA" id="ARBA00022475"/>
    </source>
</evidence>
<feature type="transmembrane region" description="Helical" evidence="8">
    <location>
        <begin position="31"/>
        <end position="51"/>
    </location>
</feature>
<evidence type="ECO:0000256" key="2">
    <source>
        <dbReference type="ARBA" id="ARBA00005236"/>
    </source>
</evidence>
<dbReference type="PANTHER" id="PTHR30489:SF0">
    <property type="entry name" value="LIPOPROTEIN-RELEASING SYSTEM TRANSMEMBRANE PROTEIN LOLE"/>
    <property type="match status" value="1"/>
</dbReference>
<keyword evidence="12" id="KW-0449">Lipoprotein</keyword>
<evidence type="ECO:0000256" key="7">
    <source>
        <dbReference type="ARBA" id="ARBA00023136"/>
    </source>
</evidence>
<dbReference type="EMBL" id="JARCJK010000003">
    <property type="protein sequence ID" value="MDE4165658.1"/>
    <property type="molecule type" value="Genomic_DNA"/>
</dbReference>
<comment type="subcellular location">
    <subcellularLocation>
        <location evidence="1">Cell membrane</location>
        <topology evidence="1">Multi-pass membrane protein</topology>
    </subcellularLocation>
</comment>
<comment type="similarity">
    <text evidence="2">Belongs to the ABC-4 integral membrane protein family. LolC/E subfamily.</text>
</comment>
<name>A0A1B0ZNF8_9RHOB</name>
<organism evidence="11 13">
    <name type="scientific">Phaeobacter gallaeciensis</name>
    <dbReference type="NCBI Taxonomy" id="60890"/>
    <lineage>
        <taxon>Bacteria</taxon>
        <taxon>Pseudomonadati</taxon>
        <taxon>Pseudomonadota</taxon>
        <taxon>Alphaproteobacteria</taxon>
        <taxon>Rhodobacterales</taxon>
        <taxon>Roseobacteraceae</taxon>
        <taxon>Phaeobacter</taxon>
    </lineage>
</organism>
<evidence type="ECO:0000259" key="9">
    <source>
        <dbReference type="Pfam" id="PF02687"/>
    </source>
</evidence>
<dbReference type="Proteomes" id="UP001218364">
    <property type="component" value="Unassembled WGS sequence"/>
</dbReference>
<dbReference type="Proteomes" id="UP000092565">
    <property type="component" value="Chromosome"/>
</dbReference>
<dbReference type="RefSeq" id="WP_065270736.1">
    <property type="nucleotide sequence ID" value="NZ_CP015124.1"/>
</dbReference>
<reference evidence="12 14" key="2">
    <citation type="submission" date="2023-02" db="EMBL/GenBank/DDBJ databases">
        <title>Population genomics of bacteria associated with diatom.</title>
        <authorList>
            <person name="Xie J."/>
            <person name="Wang H."/>
        </authorList>
    </citation>
    <scope>NUCLEOTIDE SEQUENCE [LARGE SCALE GENOMIC DNA]</scope>
    <source>
        <strain evidence="12 14">PT47_8</strain>
    </source>
</reference>
<dbReference type="InterPro" id="IPR003838">
    <property type="entry name" value="ABC3_permease_C"/>
</dbReference>
<dbReference type="EMBL" id="CP015124">
    <property type="protein sequence ID" value="ANP35641.1"/>
    <property type="molecule type" value="Genomic_DNA"/>
</dbReference>
<feature type="transmembrane region" description="Helical" evidence="8">
    <location>
        <begin position="330"/>
        <end position="359"/>
    </location>
</feature>
<keyword evidence="6 8" id="KW-1133">Transmembrane helix</keyword>
<protein>
    <submittedName>
        <fullName evidence="11">ABC transporter substrate-binding protein</fullName>
    </submittedName>
    <submittedName>
        <fullName evidence="12">Lipoprotein-releasing ABC transporter permease subunit</fullName>
    </submittedName>
</protein>
<dbReference type="InterPro" id="IPR051447">
    <property type="entry name" value="Lipoprotein-release_system"/>
</dbReference>
<dbReference type="GO" id="GO:0042953">
    <property type="term" value="P:lipoprotein transport"/>
    <property type="evidence" value="ECO:0007669"/>
    <property type="project" value="InterPro"/>
</dbReference>
<evidence type="ECO:0000256" key="3">
    <source>
        <dbReference type="ARBA" id="ARBA00022448"/>
    </source>
</evidence>
<sequence length="428" mass="46046">MATTPPPFSRFEWMIAWRYLRARRAEGGVSVMTWISLIGITLAVFALIATLSVRSGFRSEFVGTILGANAHVTLYSHGQVTAEGNIDRTLEDYTEMAAAASQVPGVIRAAPLIKGQVMANLRQRNAGVEVFGIAAADLEAIPGVAQSEESLGDLERFGDGVAIGSGVARELGVSVGDRIKLISPNGVKTPFGTSPRINAYEVVYIFTAGRYDIDRTRLYMPFDAAQAFFNREGVADEIEVMVADPEKVDLLVLPLLRAAGQGIGAWTWRDASGGFLRALEVEDNVMFIILSILVLIATMNIVSGLIMLVKNKGRDIGILRTIGLSEGSVMRVFFICGAFTGVIGTLCGVVLGCLFAIYIDPIFSFVNYAMGGGVWDPSIRGIYALPAELNLPDVLSAVALSLGLSFVVTIFPARRAARLNPVEALRYE</sequence>
<keyword evidence="5 8" id="KW-0812">Transmembrane</keyword>
<dbReference type="GO" id="GO:0098797">
    <property type="term" value="C:plasma membrane protein complex"/>
    <property type="evidence" value="ECO:0007669"/>
    <property type="project" value="TreeGrafter"/>
</dbReference>
<proteinExistence type="inferred from homology"/>
<keyword evidence="3" id="KW-0813">Transport</keyword>
<evidence type="ECO:0000259" key="10">
    <source>
        <dbReference type="Pfam" id="PF12704"/>
    </source>
</evidence>
<dbReference type="PATRIC" id="fig|60890.4.peg.696"/>
<evidence type="ECO:0000256" key="8">
    <source>
        <dbReference type="SAM" id="Phobius"/>
    </source>
</evidence>